<evidence type="ECO:0000313" key="3">
    <source>
        <dbReference type="Proteomes" id="UP000327179"/>
    </source>
</evidence>
<feature type="transmembrane region" description="Helical" evidence="1">
    <location>
        <begin position="78"/>
        <end position="96"/>
    </location>
</feature>
<accession>A0A5J6QEH5</accession>
<evidence type="ECO:0000256" key="1">
    <source>
        <dbReference type="SAM" id="Phobius"/>
    </source>
</evidence>
<dbReference type="Proteomes" id="UP000327179">
    <property type="component" value="Chromosome"/>
</dbReference>
<keyword evidence="1" id="KW-1133">Transmembrane helix</keyword>
<dbReference type="KEGG" id="plal:FXN65_02270"/>
<keyword evidence="3" id="KW-1185">Reference proteome</keyword>
<proteinExistence type="predicted"/>
<protein>
    <submittedName>
        <fullName evidence="2">Uncharacterized protein</fullName>
    </submittedName>
</protein>
<dbReference type="AlphaFoldDB" id="A0A5J6QEH5"/>
<gene>
    <name evidence="2" type="ORF">FXN65_02270</name>
</gene>
<feature type="transmembrane region" description="Helical" evidence="1">
    <location>
        <begin position="42"/>
        <end position="66"/>
    </location>
</feature>
<organism evidence="2 3">
    <name type="scientific">Metapseudomonas lalkuanensis</name>
    <dbReference type="NCBI Taxonomy" id="2604832"/>
    <lineage>
        <taxon>Bacteria</taxon>
        <taxon>Pseudomonadati</taxon>
        <taxon>Pseudomonadota</taxon>
        <taxon>Gammaproteobacteria</taxon>
        <taxon>Pseudomonadales</taxon>
        <taxon>Pseudomonadaceae</taxon>
        <taxon>Metapseudomonas</taxon>
    </lineage>
</organism>
<name>A0A5J6QEH5_9GAMM</name>
<reference evidence="2 3" key="1">
    <citation type="submission" date="2019-08" db="EMBL/GenBank/DDBJ databases">
        <title>Whole-genome Sequencing of e-waste polymer degrading bacterium Pseudomonas sp. strain PE08.</title>
        <authorList>
            <person name="Kirdat K."/>
            <person name="Debbarma P."/>
            <person name="Narawade N."/>
            <person name="Suyal D."/>
            <person name="Thorat V."/>
            <person name="Shouche Y."/>
            <person name="Goel R."/>
            <person name="Yadav A."/>
        </authorList>
    </citation>
    <scope>NUCLEOTIDE SEQUENCE [LARGE SCALE GENOMIC DNA]</scope>
    <source>
        <strain evidence="2 3">PE08</strain>
    </source>
</reference>
<keyword evidence="1" id="KW-0812">Transmembrane</keyword>
<dbReference type="EMBL" id="CP043311">
    <property type="protein sequence ID" value="QEY60930.1"/>
    <property type="molecule type" value="Genomic_DNA"/>
</dbReference>
<dbReference type="RefSeq" id="WP_151131471.1">
    <property type="nucleotide sequence ID" value="NZ_CP043311.1"/>
</dbReference>
<keyword evidence="1" id="KW-0472">Membrane</keyword>
<evidence type="ECO:0000313" key="2">
    <source>
        <dbReference type="EMBL" id="QEY60930.1"/>
    </source>
</evidence>
<feature type="transmembrane region" description="Helical" evidence="1">
    <location>
        <begin position="20"/>
        <end position="36"/>
    </location>
</feature>
<sequence length="97" mass="10727">MRTEGFFEWFGRMIGTVIRFFVDLLSGVLGGIGQAIDDFFNGLARAIGMDVSFFSLFLLVIGLLLLYSGIRAFIRKSIIGGLVLTFLGLVVMSWLIV</sequence>